<dbReference type="Proteomes" id="UP001145072">
    <property type="component" value="Unassembled WGS sequence"/>
</dbReference>
<feature type="coiled-coil region" evidence="1">
    <location>
        <begin position="170"/>
        <end position="216"/>
    </location>
</feature>
<keyword evidence="1" id="KW-0175">Coiled coil</keyword>
<keyword evidence="3" id="KW-1185">Reference proteome</keyword>
<dbReference type="EMBL" id="JAMQJZ010000008">
    <property type="protein sequence ID" value="MDC3421072.1"/>
    <property type="molecule type" value="Genomic_DNA"/>
</dbReference>
<dbReference type="RefSeq" id="WP_259867703.1">
    <property type="nucleotide sequence ID" value="NZ_JAMQJZ010000008.1"/>
</dbReference>
<proteinExistence type="predicted"/>
<evidence type="ECO:0000256" key="1">
    <source>
        <dbReference type="SAM" id="Coils"/>
    </source>
</evidence>
<evidence type="ECO:0000313" key="3">
    <source>
        <dbReference type="Proteomes" id="UP001145072"/>
    </source>
</evidence>
<reference evidence="2" key="1">
    <citation type="submission" date="2022-06" db="EMBL/GenBank/DDBJ databases">
        <title>Aquibacillus sp. a new bacterium isolated from soil saline samples.</title>
        <authorList>
            <person name="Galisteo C."/>
            <person name="De La Haba R."/>
            <person name="Sanchez-Porro C."/>
            <person name="Ventosa A."/>
        </authorList>
    </citation>
    <scope>NUCLEOTIDE SEQUENCE</scope>
    <source>
        <strain evidence="2">JCM 12387</strain>
    </source>
</reference>
<dbReference type="AlphaFoldDB" id="A0A9X4AIE3"/>
<name>A0A9X4AIE3_9BACI</name>
<sequence length="325" mass="37953">MHEHLSQSERDRLMESLTDNQKGFIQEYLKRGRRTVFANVLATEKAGEEAEGVIAEKWEFEDYLDAGSSWQSSSTLYCECGRKLRYQYRVKNLETGELKKFGIKHFEEHTGIPPQLAKEIVSGIEKIDYEMDEILLKIYQYWTLADEGITEIPVSIEVPKDIQLHFDHDMPLLERQVRRLKGNIAEFLKEKEQERLEALRKENEQKTKLRQEEMVRLRKQVQAKDGWESRIADHIPLDQNFQSAVLVYLETLTEPIFRASAACDALIEFHDAPKDTYSSGKPRIFSNVCIYLEYLARQGMLELLEKQGVEDRIYKVVDLSGEKDK</sequence>
<comment type="caution">
    <text evidence="2">The sequence shown here is derived from an EMBL/GenBank/DDBJ whole genome shotgun (WGS) entry which is preliminary data.</text>
</comment>
<gene>
    <name evidence="2" type="ORF">NC661_11900</name>
</gene>
<evidence type="ECO:0000313" key="2">
    <source>
        <dbReference type="EMBL" id="MDC3421072.1"/>
    </source>
</evidence>
<accession>A0A9X4AIE3</accession>
<organism evidence="2 3">
    <name type="scientific">Aquibacillus koreensis</name>
    <dbReference type="NCBI Taxonomy" id="279446"/>
    <lineage>
        <taxon>Bacteria</taxon>
        <taxon>Bacillati</taxon>
        <taxon>Bacillota</taxon>
        <taxon>Bacilli</taxon>
        <taxon>Bacillales</taxon>
        <taxon>Bacillaceae</taxon>
        <taxon>Aquibacillus</taxon>
    </lineage>
</organism>
<protein>
    <submittedName>
        <fullName evidence="2">DUF3895 domain-containing protein</fullName>
    </submittedName>
</protein>